<organism evidence="5 6">
    <name type="scientific">Cryptosporangium arvum DSM 44712</name>
    <dbReference type="NCBI Taxonomy" id="927661"/>
    <lineage>
        <taxon>Bacteria</taxon>
        <taxon>Bacillati</taxon>
        <taxon>Actinomycetota</taxon>
        <taxon>Actinomycetes</taxon>
        <taxon>Cryptosporangiales</taxon>
        <taxon>Cryptosporangiaceae</taxon>
        <taxon>Cryptosporangium</taxon>
    </lineage>
</organism>
<feature type="active site" evidence="3">
    <location>
        <position position="152"/>
    </location>
</feature>
<dbReference type="SUPFAM" id="SSF53474">
    <property type="entry name" value="alpha/beta-Hydrolases"/>
    <property type="match status" value="1"/>
</dbReference>
<name>A0A010ZVK6_9ACTN</name>
<feature type="domain" description="Alpha/beta hydrolase fold-3" evidence="4">
    <location>
        <begin position="74"/>
        <end position="279"/>
    </location>
</feature>
<dbReference type="EMBL" id="JFBT01000001">
    <property type="protein sequence ID" value="EXG81237.1"/>
    <property type="molecule type" value="Genomic_DNA"/>
</dbReference>
<dbReference type="Gene3D" id="3.40.50.1820">
    <property type="entry name" value="alpha/beta hydrolase"/>
    <property type="match status" value="1"/>
</dbReference>
<dbReference type="HOGENOM" id="CLU_012494_6_4_11"/>
<dbReference type="Pfam" id="PF07859">
    <property type="entry name" value="Abhydrolase_3"/>
    <property type="match status" value="1"/>
</dbReference>
<dbReference type="AlphaFoldDB" id="A0A010ZVK6"/>
<dbReference type="InterPro" id="IPR002168">
    <property type="entry name" value="Lipase_GDXG_HIS_AS"/>
</dbReference>
<dbReference type="InterPro" id="IPR013094">
    <property type="entry name" value="AB_hydrolase_3"/>
</dbReference>
<dbReference type="PROSITE" id="PS01173">
    <property type="entry name" value="LIPASE_GDXG_HIS"/>
    <property type="match status" value="1"/>
</dbReference>
<evidence type="ECO:0000259" key="4">
    <source>
        <dbReference type="Pfam" id="PF07859"/>
    </source>
</evidence>
<keyword evidence="2" id="KW-0378">Hydrolase</keyword>
<evidence type="ECO:0000313" key="5">
    <source>
        <dbReference type="EMBL" id="EXG81237.1"/>
    </source>
</evidence>
<comment type="similarity">
    <text evidence="1">Belongs to the 'GDXG' lipolytic enzyme family.</text>
</comment>
<dbReference type="OrthoDB" id="3206739at2"/>
<reference evidence="5 6" key="1">
    <citation type="submission" date="2013-07" db="EMBL/GenBank/DDBJ databases">
        <authorList>
            <consortium name="DOE Joint Genome Institute"/>
            <person name="Eisen J."/>
            <person name="Huntemann M."/>
            <person name="Han J."/>
            <person name="Chen A."/>
            <person name="Kyrpides N."/>
            <person name="Mavromatis K."/>
            <person name="Markowitz V."/>
            <person name="Palaniappan K."/>
            <person name="Ivanova N."/>
            <person name="Schaumberg A."/>
            <person name="Pati A."/>
            <person name="Liolios K."/>
            <person name="Nordberg H.P."/>
            <person name="Cantor M.N."/>
            <person name="Hua S.X."/>
            <person name="Woyke T."/>
        </authorList>
    </citation>
    <scope>NUCLEOTIDE SEQUENCE [LARGE SCALE GENOMIC DNA]</scope>
    <source>
        <strain evidence="5 6">DSM 44712</strain>
    </source>
</reference>
<evidence type="ECO:0000256" key="2">
    <source>
        <dbReference type="ARBA" id="ARBA00022801"/>
    </source>
</evidence>
<gene>
    <name evidence="5" type="ORF">CryarDRAFT_2346</name>
</gene>
<dbReference type="InterPro" id="IPR029058">
    <property type="entry name" value="AB_hydrolase_fold"/>
</dbReference>
<dbReference type="InterPro" id="IPR033140">
    <property type="entry name" value="Lipase_GDXG_put_SER_AS"/>
</dbReference>
<dbReference type="InterPro" id="IPR050300">
    <property type="entry name" value="GDXG_lipolytic_enzyme"/>
</dbReference>
<dbReference type="PANTHER" id="PTHR48081:SF8">
    <property type="entry name" value="ALPHA_BETA HYDROLASE FOLD-3 DOMAIN-CONTAINING PROTEIN-RELATED"/>
    <property type="match status" value="1"/>
</dbReference>
<dbReference type="Proteomes" id="UP000021053">
    <property type="component" value="Unassembled WGS sequence"/>
</dbReference>
<evidence type="ECO:0000313" key="6">
    <source>
        <dbReference type="Proteomes" id="UP000021053"/>
    </source>
</evidence>
<protein>
    <submittedName>
        <fullName evidence="5">Esterase/lipase</fullName>
    </submittedName>
</protein>
<comment type="caution">
    <text evidence="5">The sequence shown here is derived from an EMBL/GenBank/DDBJ whole genome shotgun (WGS) entry which is preliminary data.</text>
</comment>
<sequence>MPLHPQVQDHLDRLAGIGFAGLHTVTPEQARAGARRLASTLPAEPVADVSDRVTADGTPVRIYRPAGPGPLPVVVFFHGGGYVLGDLDSHDGLARALTTGSGCVVVSVDYPLAPEHRFPAAIEAGFAATRWVATNARELDVDPARLAVAGDSAGGNLAAVVTLKARGVLPIAFQLLIYPDLDFRRTNYSITRFAGKYGNVSREAQSWFMDHYLRGEEDKLDPLVSPVLEEDLRGLPPAFILTAEYDALRDEGELYGERLAAAGVPVRVSRYDGMIHEFLRHPFDDSAAALAEVSAAVRAGLSGAVAR</sequence>
<proteinExistence type="inferred from homology"/>
<evidence type="ECO:0000256" key="3">
    <source>
        <dbReference type="PROSITE-ProRule" id="PRU10038"/>
    </source>
</evidence>
<dbReference type="PANTHER" id="PTHR48081">
    <property type="entry name" value="AB HYDROLASE SUPERFAMILY PROTEIN C4A8.06C"/>
    <property type="match status" value="1"/>
</dbReference>
<dbReference type="PROSITE" id="PS01174">
    <property type="entry name" value="LIPASE_GDXG_SER"/>
    <property type="match status" value="1"/>
</dbReference>
<evidence type="ECO:0000256" key="1">
    <source>
        <dbReference type="ARBA" id="ARBA00010515"/>
    </source>
</evidence>
<dbReference type="RefSeq" id="WP_035850489.1">
    <property type="nucleotide sequence ID" value="NZ_KK073874.1"/>
</dbReference>
<dbReference type="GO" id="GO:0016787">
    <property type="term" value="F:hydrolase activity"/>
    <property type="evidence" value="ECO:0007669"/>
    <property type="project" value="UniProtKB-KW"/>
</dbReference>
<keyword evidence="6" id="KW-1185">Reference proteome</keyword>
<dbReference type="PATRIC" id="fig|927661.3.peg.2310"/>
<accession>A0A010ZVK6</accession>